<proteinExistence type="predicted"/>
<dbReference type="Proteomes" id="UP000789366">
    <property type="component" value="Unassembled WGS sequence"/>
</dbReference>
<comment type="caution">
    <text evidence="1">The sequence shown here is derived from an EMBL/GenBank/DDBJ whole genome shotgun (WGS) entry which is preliminary data.</text>
</comment>
<protein>
    <submittedName>
        <fullName evidence="1">9283_t:CDS:1</fullName>
    </submittedName>
</protein>
<feature type="non-terminal residue" evidence="1">
    <location>
        <position position="1"/>
    </location>
</feature>
<name>A0ACA9PSE1_9GLOM</name>
<dbReference type="EMBL" id="CAJVPW010029196">
    <property type="protein sequence ID" value="CAG8720507.1"/>
    <property type="molecule type" value="Genomic_DNA"/>
</dbReference>
<gene>
    <name evidence="1" type="ORF">SPELUC_LOCUS12404</name>
</gene>
<evidence type="ECO:0000313" key="1">
    <source>
        <dbReference type="EMBL" id="CAG8720507.1"/>
    </source>
</evidence>
<keyword evidence="2" id="KW-1185">Reference proteome</keyword>
<organism evidence="1 2">
    <name type="scientific">Cetraspora pellucida</name>
    <dbReference type="NCBI Taxonomy" id="1433469"/>
    <lineage>
        <taxon>Eukaryota</taxon>
        <taxon>Fungi</taxon>
        <taxon>Fungi incertae sedis</taxon>
        <taxon>Mucoromycota</taxon>
        <taxon>Glomeromycotina</taxon>
        <taxon>Glomeromycetes</taxon>
        <taxon>Diversisporales</taxon>
        <taxon>Gigasporaceae</taxon>
        <taxon>Cetraspora</taxon>
    </lineage>
</organism>
<reference evidence="1" key="1">
    <citation type="submission" date="2021-06" db="EMBL/GenBank/DDBJ databases">
        <authorList>
            <person name="Kallberg Y."/>
            <person name="Tangrot J."/>
            <person name="Rosling A."/>
        </authorList>
    </citation>
    <scope>NUCLEOTIDE SEQUENCE</scope>
    <source>
        <strain evidence="1">28 12/20/2015</strain>
    </source>
</reference>
<accession>A0ACA9PSE1</accession>
<sequence length="59" mass="6548">SLYSVKFLFFDCGSSVATFHLYFLAAFNTMILSFAFVHATSTCFNASSPDVKLSTMSKF</sequence>
<evidence type="ECO:0000313" key="2">
    <source>
        <dbReference type="Proteomes" id="UP000789366"/>
    </source>
</evidence>